<feature type="region of interest" description="Disordered" evidence="1">
    <location>
        <begin position="1"/>
        <end position="54"/>
    </location>
</feature>
<name>A0A8S1TT36_PAROT</name>
<evidence type="ECO:0000313" key="2">
    <source>
        <dbReference type="EMBL" id="CAD8156981.1"/>
    </source>
</evidence>
<feature type="region of interest" description="Disordered" evidence="1">
    <location>
        <begin position="294"/>
        <end position="315"/>
    </location>
</feature>
<dbReference type="EMBL" id="CAJJDP010000033">
    <property type="protein sequence ID" value="CAD8156981.1"/>
    <property type="molecule type" value="Genomic_DNA"/>
</dbReference>
<sequence length="349" mass="41328">MESQDKKHQKRHDSSDKQKELKKIQKLQQKGQALLREEKPQSKKEKKSKKDKSKINREKVIKAFKSFIKIFQDDLEEFFDLFSQLDDGCVIETGGIENQSVKEKLDKLMDKLKLKNQGDDKAPIFKKVNKNIRLEHYVRGLYDEVVKGIKYQEPESSNSNISKSESPEKVKDVAKNIKEQEPQKQQPQRLQENSEMDLFLEENFAQGGERKLTSYLNERKKVQTQPIQQQQQQQQQQQKNDSIYLGELPQKQRNPEEIKQFMIWYDQEFRPKSLAEEHREKLERERLEKLKAGDVQQNQRGEKNQRKEFNRDTDMNMNTQTSSEVLARIRQSGSLNQKFSSGHLQNQFI</sequence>
<dbReference type="AlphaFoldDB" id="A0A8S1TT36"/>
<feature type="compositionally biased region" description="Basic and acidic residues" evidence="1">
    <location>
        <begin position="1"/>
        <end position="23"/>
    </location>
</feature>
<comment type="caution">
    <text evidence="2">The sequence shown here is derived from an EMBL/GenBank/DDBJ whole genome shotgun (WGS) entry which is preliminary data.</text>
</comment>
<organism evidence="2 3">
    <name type="scientific">Paramecium octaurelia</name>
    <dbReference type="NCBI Taxonomy" id="43137"/>
    <lineage>
        <taxon>Eukaryota</taxon>
        <taxon>Sar</taxon>
        <taxon>Alveolata</taxon>
        <taxon>Ciliophora</taxon>
        <taxon>Intramacronucleata</taxon>
        <taxon>Oligohymenophorea</taxon>
        <taxon>Peniculida</taxon>
        <taxon>Parameciidae</taxon>
        <taxon>Paramecium</taxon>
    </lineage>
</organism>
<dbReference type="OMA" id="APIFKKV"/>
<protein>
    <submittedName>
        <fullName evidence="2">Uncharacterized protein</fullName>
    </submittedName>
</protein>
<dbReference type="OrthoDB" id="309153at2759"/>
<feature type="compositionally biased region" description="Basic and acidic residues" evidence="1">
    <location>
        <begin position="300"/>
        <end position="314"/>
    </location>
</feature>
<gene>
    <name evidence="2" type="ORF">POCTA_138.1.T0330074</name>
</gene>
<dbReference type="Proteomes" id="UP000683925">
    <property type="component" value="Unassembled WGS sequence"/>
</dbReference>
<keyword evidence="3" id="KW-1185">Reference proteome</keyword>
<evidence type="ECO:0000313" key="3">
    <source>
        <dbReference type="Proteomes" id="UP000683925"/>
    </source>
</evidence>
<accession>A0A8S1TT36</accession>
<reference evidence="2" key="1">
    <citation type="submission" date="2021-01" db="EMBL/GenBank/DDBJ databases">
        <authorList>
            <consortium name="Genoscope - CEA"/>
            <person name="William W."/>
        </authorList>
    </citation>
    <scope>NUCLEOTIDE SEQUENCE</scope>
</reference>
<evidence type="ECO:0000256" key="1">
    <source>
        <dbReference type="SAM" id="MobiDB-lite"/>
    </source>
</evidence>
<proteinExistence type="predicted"/>